<keyword evidence="3" id="KW-1185">Reference proteome</keyword>
<feature type="region of interest" description="Disordered" evidence="1">
    <location>
        <begin position="856"/>
        <end position="878"/>
    </location>
</feature>
<comment type="caution">
    <text evidence="2">The sequence shown here is derived from an EMBL/GenBank/DDBJ whole genome shotgun (WGS) entry which is preliminary data.</text>
</comment>
<dbReference type="EMBL" id="SFCI01001273">
    <property type="protein sequence ID" value="TFY76229.1"/>
    <property type="molecule type" value="Genomic_DNA"/>
</dbReference>
<feature type="compositionally biased region" description="Polar residues" evidence="1">
    <location>
        <begin position="654"/>
        <end position="668"/>
    </location>
</feature>
<feature type="region of interest" description="Disordered" evidence="1">
    <location>
        <begin position="313"/>
        <end position="337"/>
    </location>
</feature>
<sequence length="878" mass="97694">MLISLVADESTLRLQEAQESHLDLSSPDATQSAATDDAVKQDDDESEVSPRAGGDDEVLSQPASEDIDTGGERSEDSGSEDDTSEESFQWFADTGGQLYNPEHLQQIRDRLAGRLPQEEKPLLDLPLYTQILTGQRVWPNVYFPVVCVADSINVVAHIASVAYQRRVWGIELPVVGLEVSPIGSGVRVHVGWLDPPSNDGRLPVVHNVKPAGNVARLTAQAAAAQGVFDLANPHSALLFSQFFLALRPQFSSLWDSISTQRLCRLEWRSDYNNATWTADIEEWAKHIDKSDASSTTDSSDEVYPLTPESSFIEHQIAPKQDQPTLKSGNLPTDRKPKMGPFAKLKAETSIRVSNPSIVSWLLHRSAILETKYVFNGDKGRLLDKSQSKFEEMCEVYDDLTSFRWVKEWTALGELPSADPSLETLRRELYHQYTQVSEEPWAKVYAKEKHAKIIGNKLSVLLSCASGAFTRSTGPAKPLEAEGRHDWDAMLSSFYVGGEDEVHSYNVLLERGLRMPRNFLFDALNDQKTELRDSLNTRLMAWADRNRAVYNQELKTRVEHAAFFVQCSTTLAASDKLSLEYSQLSREPVELRDLVKTQAKLEPARGTCDALLFSSLPLNAASPNIREACKAFRIVITTPPAADVRASQKSPAYTRSNEYLQPLDSPSKSLDTEDMRASQSLPKSPESRTRIGHTDIVLPRLVAEYKRLADTETKTLNQARMYLVASVAFYSAIGINEYPVFGLAVHGRIGNVIMAWMADDGTTHILERNIRKFDLGNPLQAFVFAIFLLRLKDLEEDLKKRFETCREKLAADLANGTHKDWAMPEKDKSQNTATASNAAALPRVDEEADKALAGRVGNLRLDAANPPAMPAVGEKPRKN</sequence>
<gene>
    <name evidence="2" type="ORF">EWM64_g7784</name>
</gene>
<feature type="compositionally biased region" description="Basic and acidic residues" evidence="1">
    <location>
        <begin position="819"/>
        <end position="828"/>
    </location>
</feature>
<feature type="region of interest" description="Disordered" evidence="1">
    <location>
        <begin position="819"/>
        <end position="843"/>
    </location>
</feature>
<organism evidence="2 3">
    <name type="scientific">Hericium alpestre</name>
    <dbReference type="NCBI Taxonomy" id="135208"/>
    <lineage>
        <taxon>Eukaryota</taxon>
        <taxon>Fungi</taxon>
        <taxon>Dikarya</taxon>
        <taxon>Basidiomycota</taxon>
        <taxon>Agaricomycotina</taxon>
        <taxon>Agaricomycetes</taxon>
        <taxon>Russulales</taxon>
        <taxon>Hericiaceae</taxon>
        <taxon>Hericium</taxon>
    </lineage>
</organism>
<evidence type="ECO:0000313" key="3">
    <source>
        <dbReference type="Proteomes" id="UP000298061"/>
    </source>
</evidence>
<feature type="compositionally biased region" description="Polar residues" evidence="1">
    <location>
        <begin position="321"/>
        <end position="330"/>
    </location>
</feature>
<feature type="region of interest" description="Disordered" evidence="1">
    <location>
        <begin position="654"/>
        <end position="688"/>
    </location>
</feature>
<proteinExistence type="predicted"/>
<evidence type="ECO:0000256" key="1">
    <source>
        <dbReference type="SAM" id="MobiDB-lite"/>
    </source>
</evidence>
<dbReference type="AlphaFoldDB" id="A0A4Y9ZRW0"/>
<dbReference type="OrthoDB" id="2919059at2759"/>
<accession>A0A4Y9ZRW0</accession>
<protein>
    <submittedName>
        <fullName evidence="2">Uncharacterized protein</fullName>
    </submittedName>
</protein>
<feature type="region of interest" description="Disordered" evidence="1">
    <location>
        <begin position="16"/>
        <end position="86"/>
    </location>
</feature>
<reference evidence="2 3" key="1">
    <citation type="submission" date="2019-02" db="EMBL/GenBank/DDBJ databases">
        <title>Genome sequencing of the rare red list fungi Hericium alpestre (H. flagellum).</title>
        <authorList>
            <person name="Buettner E."/>
            <person name="Kellner H."/>
        </authorList>
    </citation>
    <scope>NUCLEOTIDE SEQUENCE [LARGE SCALE GENOMIC DNA]</scope>
    <source>
        <strain evidence="2 3">DSM 108284</strain>
    </source>
</reference>
<evidence type="ECO:0000313" key="2">
    <source>
        <dbReference type="EMBL" id="TFY76229.1"/>
    </source>
</evidence>
<name>A0A4Y9ZRW0_9AGAM</name>
<dbReference type="Proteomes" id="UP000298061">
    <property type="component" value="Unassembled WGS sequence"/>
</dbReference>
<feature type="compositionally biased region" description="Low complexity" evidence="1">
    <location>
        <begin position="829"/>
        <end position="839"/>
    </location>
</feature>